<sequence>MTTPMFHVFSSMNDLANAQHHKKSAGHRRSHSSPEAVVLLRDDSLLQQQQLPHQDFPSLVVDRTPDSFFYDYYDGEQPENDDEPELIPVITRQKAHSFHGEQHHPEMPQHPKRAGSCPPEFFYTDGEKDLQQRRDNVSTNLKRLYDDRKEHIFELFQDTWIISDDLEDESDGMDIEFFTNRAA</sequence>
<accession>A0A9N8H4K0</accession>
<dbReference type="EMBL" id="CAICTM010000115">
    <property type="protein sequence ID" value="CAB9501728.1"/>
    <property type="molecule type" value="Genomic_DNA"/>
</dbReference>
<evidence type="ECO:0000313" key="1">
    <source>
        <dbReference type="EMBL" id="CAB9501728.1"/>
    </source>
</evidence>
<comment type="caution">
    <text evidence="1">The sequence shown here is derived from an EMBL/GenBank/DDBJ whole genome shotgun (WGS) entry which is preliminary data.</text>
</comment>
<keyword evidence="2" id="KW-1185">Reference proteome</keyword>
<gene>
    <name evidence="1" type="ORF">SEMRO_116_G057210.1</name>
</gene>
<proteinExistence type="predicted"/>
<evidence type="ECO:0000313" key="2">
    <source>
        <dbReference type="Proteomes" id="UP001153069"/>
    </source>
</evidence>
<organism evidence="1 2">
    <name type="scientific">Seminavis robusta</name>
    <dbReference type="NCBI Taxonomy" id="568900"/>
    <lineage>
        <taxon>Eukaryota</taxon>
        <taxon>Sar</taxon>
        <taxon>Stramenopiles</taxon>
        <taxon>Ochrophyta</taxon>
        <taxon>Bacillariophyta</taxon>
        <taxon>Bacillariophyceae</taxon>
        <taxon>Bacillariophycidae</taxon>
        <taxon>Naviculales</taxon>
        <taxon>Naviculaceae</taxon>
        <taxon>Seminavis</taxon>
    </lineage>
</organism>
<dbReference type="Proteomes" id="UP001153069">
    <property type="component" value="Unassembled WGS sequence"/>
</dbReference>
<protein>
    <submittedName>
        <fullName evidence="1">Uncharacterized protein</fullName>
    </submittedName>
</protein>
<reference evidence="1" key="1">
    <citation type="submission" date="2020-06" db="EMBL/GenBank/DDBJ databases">
        <authorList>
            <consortium name="Plant Systems Biology data submission"/>
        </authorList>
    </citation>
    <scope>NUCLEOTIDE SEQUENCE</scope>
    <source>
        <strain evidence="1">D6</strain>
    </source>
</reference>
<name>A0A9N8H4K0_9STRA</name>
<dbReference type="AlphaFoldDB" id="A0A9N8H4K0"/>